<proteinExistence type="predicted"/>
<reference evidence="1 2" key="1">
    <citation type="submission" date="2019-08" db="EMBL/GenBank/DDBJ databases">
        <title>Bacillus genomes from the desert of Cuatro Cienegas, Coahuila.</title>
        <authorList>
            <person name="Olmedo-Alvarez G."/>
        </authorList>
    </citation>
    <scope>NUCLEOTIDE SEQUENCE [LARGE SCALE GENOMIC DNA]</scope>
    <source>
        <strain evidence="1 2">CH128b_4D</strain>
    </source>
</reference>
<dbReference type="EMBL" id="VTEG01000001">
    <property type="protein sequence ID" value="TYS01219.1"/>
    <property type="molecule type" value="Genomic_DNA"/>
</dbReference>
<comment type="caution">
    <text evidence="1">The sequence shown here is derived from an EMBL/GenBank/DDBJ whole genome shotgun (WGS) entry which is preliminary data.</text>
</comment>
<dbReference type="AlphaFoldDB" id="A0A5D4MIJ8"/>
<evidence type="ECO:0000313" key="2">
    <source>
        <dbReference type="Proteomes" id="UP000325182"/>
    </source>
</evidence>
<organism evidence="1 2">
    <name type="scientific">Rossellomorea vietnamensis</name>
    <dbReference type="NCBI Taxonomy" id="218284"/>
    <lineage>
        <taxon>Bacteria</taxon>
        <taxon>Bacillati</taxon>
        <taxon>Bacillota</taxon>
        <taxon>Bacilli</taxon>
        <taxon>Bacillales</taxon>
        <taxon>Bacillaceae</taxon>
        <taxon>Rossellomorea</taxon>
    </lineage>
</organism>
<name>A0A5D4MIJ8_9BACI</name>
<evidence type="ECO:0000313" key="1">
    <source>
        <dbReference type="EMBL" id="TYS01219.1"/>
    </source>
</evidence>
<dbReference type="Proteomes" id="UP000325182">
    <property type="component" value="Unassembled WGS sequence"/>
</dbReference>
<sequence>MNFNMSSAKLLALNLQGLLDLVNRTYQQHSFIVLDQEILYRLKLLVEEYRLQALTDELFRLTKYDEEEKQTLMNIEKVHEKVIVLDEFIHNNYGDLFLFSGRVHSILSIIEAINNKR</sequence>
<accession>A0A5D4MIJ8</accession>
<gene>
    <name evidence="1" type="ORF">FZC84_00685</name>
</gene>
<protein>
    <submittedName>
        <fullName evidence="1">Uncharacterized protein</fullName>
    </submittedName>
</protein>
<dbReference type="RefSeq" id="WP_148952581.1">
    <property type="nucleotide sequence ID" value="NZ_VTEG01000001.1"/>
</dbReference>